<feature type="region of interest" description="Disordered" evidence="2">
    <location>
        <begin position="1"/>
        <end position="71"/>
    </location>
</feature>
<feature type="coiled-coil region" evidence="1">
    <location>
        <begin position="103"/>
        <end position="169"/>
    </location>
</feature>
<evidence type="ECO:0000256" key="2">
    <source>
        <dbReference type="SAM" id="MobiDB-lite"/>
    </source>
</evidence>
<comment type="caution">
    <text evidence="3">The sequence shown here is derived from an EMBL/GenBank/DDBJ whole genome shotgun (WGS) entry which is preliminary data.</text>
</comment>
<feature type="compositionally biased region" description="Polar residues" evidence="2">
    <location>
        <begin position="51"/>
        <end position="63"/>
    </location>
</feature>
<gene>
    <name evidence="3" type="ORF">H0H81_007986</name>
</gene>
<keyword evidence="4" id="KW-1185">Reference proteome</keyword>
<dbReference type="EMBL" id="JABCKI010000217">
    <property type="protein sequence ID" value="KAG5651642.1"/>
    <property type="molecule type" value="Genomic_DNA"/>
</dbReference>
<organism evidence="3 4">
    <name type="scientific">Sphagnurus paluster</name>
    <dbReference type="NCBI Taxonomy" id="117069"/>
    <lineage>
        <taxon>Eukaryota</taxon>
        <taxon>Fungi</taxon>
        <taxon>Dikarya</taxon>
        <taxon>Basidiomycota</taxon>
        <taxon>Agaricomycotina</taxon>
        <taxon>Agaricomycetes</taxon>
        <taxon>Agaricomycetidae</taxon>
        <taxon>Agaricales</taxon>
        <taxon>Tricholomatineae</taxon>
        <taxon>Lyophyllaceae</taxon>
        <taxon>Sphagnurus</taxon>
    </lineage>
</organism>
<evidence type="ECO:0000313" key="4">
    <source>
        <dbReference type="Proteomes" id="UP000717328"/>
    </source>
</evidence>
<dbReference type="AlphaFoldDB" id="A0A9P7GRE5"/>
<protein>
    <submittedName>
        <fullName evidence="3">Uncharacterized protein</fullName>
    </submittedName>
</protein>
<evidence type="ECO:0000256" key="1">
    <source>
        <dbReference type="SAM" id="Coils"/>
    </source>
</evidence>
<keyword evidence="1" id="KW-0175">Coiled coil</keyword>
<reference evidence="3" key="1">
    <citation type="submission" date="2021-02" db="EMBL/GenBank/DDBJ databases">
        <authorList>
            <person name="Nieuwenhuis M."/>
            <person name="Van De Peppel L.J.J."/>
        </authorList>
    </citation>
    <scope>NUCLEOTIDE SEQUENCE</scope>
    <source>
        <strain evidence="3">D49</strain>
    </source>
</reference>
<evidence type="ECO:0000313" key="3">
    <source>
        <dbReference type="EMBL" id="KAG5651642.1"/>
    </source>
</evidence>
<reference evidence="3" key="2">
    <citation type="submission" date="2021-10" db="EMBL/GenBank/DDBJ databases">
        <title>Phylogenomics reveals ancestral predisposition of the termite-cultivated fungus Termitomyces towards a domesticated lifestyle.</title>
        <authorList>
            <person name="Auxier B."/>
            <person name="Grum-Grzhimaylo A."/>
            <person name="Cardenas M.E."/>
            <person name="Lodge J.D."/>
            <person name="Laessoe T."/>
            <person name="Pedersen O."/>
            <person name="Smith M.E."/>
            <person name="Kuyper T.W."/>
            <person name="Franco-Molano E.A."/>
            <person name="Baroni T.J."/>
            <person name="Aanen D.K."/>
        </authorList>
    </citation>
    <scope>NUCLEOTIDE SEQUENCE</scope>
    <source>
        <strain evidence="3">D49</strain>
    </source>
</reference>
<accession>A0A9P7GRE5</accession>
<proteinExistence type="predicted"/>
<name>A0A9P7GRE5_9AGAR</name>
<dbReference type="Proteomes" id="UP000717328">
    <property type="component" value="Unassembled WGS sequence"/>
</dbReference>
<sequence>MEPDTNGAEANTKNPILENDPPQLNADNEELDPQDLRHREGSSGTGHAESCASTPTLDGSPPNNDFGFLSNHDSWRAMESERTTRLDQLRQALDVQIARRRRNITARREAHEAEDELQKEIGELGERMKILLEKQTRIEEERFSESEISELINARVEQLEREIKVVERNICAIREAENEFKADEGKEREA</sequence>